<evidence type="ECO:0000313" key="3">
    <source>
        <dbReference type="EMBL" id="MAA12149.1"/>
    </source>
</evidence>
<dbReference type="GO" id="GO:0005886">
    <property type="term" value="C:plasma membrane"/>
    <property type="evidence" value="ECO:0007669"/>
    <property type="project" value="TreeGrafter"/>
</dbReference>
<dbReference type="GO" id="GO:0004222">
    <property type="term" value="F:metalloendopeptidase activity"/>
    <property type="evidence" value="ECO:0007669"/>
    <property type="project" value="InterPro"/>
</dbReference>
<dbReference type="Pfam" id="PF01431">
    <property type="entry name" value="Peptidase_M13"/>
    <property type="match status" value="1"/>
</dbReference>
<keyword evidence="1" id="KW-0472">Membrane</keyword>
<reference evidence="3" key="1">
    <citation type="journal article" date="2017" name="Parasit. Vectors">
        <title>Sialotranscriptomics of Rhipicephalus zambeziensis reveals intricate expression profiles of secretory proteins and suggests tight temporal transcriptional regulation during blood-feeding.</title>
        <authorList>
            <person name="de Castro M.H."/>
            <person name="de Klerk D."/>
            <person name="Pienaar R."/>
            <person name="Rees D.J.G."/>
            <person name="Mans B.J."/>
        </authorList>
    </citation>
    <scope>NUCLEOTIDE SEQUENCE</scope>
    <source>
        <tissue evidence="3">Salivary glands</tissue>
    </source>
</reference>
<protein>
    <submittedName>
        <fullName evidence="3">Gluzincin</fullName>
    </submittedName>
</protein>
<dbReference type="GO" id="GO:0016485">
    <property type="term" value="P:protein processing"/>
    <property type="evidence" value="ECO:0007669"/>
    <property type="project" value="TreeGrafter"/>
</dbReference>
<name>A0A224Y990_9ACAR</name>
<evidence type="ECO:0000256" key="1">
    <source>
        <dbReference type="SAM" id="Phobius"/>
    </source>
</evidence>
<accession>A0A224Y990</accession>
<dbReference type="PANTHER" id="PTHR11733:SF241">
    <property type="entry name" value="GH26575P-RELATED"/>
    <property type="match status" value="1"/>
</dbReference>
<dbReference type="InterPro" id="IPR000718">
    <property type="entry name" value="Peptidase_M13"/>
</dbReference>
<dbReference type="Gene3D" id="1.10.1380.10">
    <property type="entry name" value="Neutral endopeptidase , domain2"/>
    <property type="match status" value="1"/>
</dbReference>
<keyword evidence="1" id="KW-1133">Transmembrane helix</keyword>
<dbReference type="AlphaFoldDB" id="A0A224Y990"/>
<dbReference type="SUPFAM" id="SSF55486">
    <property type="entry name" value="Metalloproteases ('zincins'), catalytic domain"/>
    <property type="match status" value="1"/>
</dbReference>
<proteinExistence type="predicted"/>
<feature type="transmembrane region" description="Helical" evidence="1">
    <location>
        <begin position="541"/>
        <end position="564"/>
    </location>
</feature>
<feature type="transmembrane region" description="Helical" evidence="1">
    <location>
        <begin position="21"/>
        <end position="44"/>
    </location>
</feature>
<dbReference type="PROSITE" id="PS51885">
    <property type="entry name" value="NEPRILYSIN"/>
    <property type="match status" value="1"/>
</dbReference>
<dbReference type="Gene3D" id="3.40.390.10">
    <property type="entry name" value="Collagenase (Catalytic Domain)"/>
    <property type="match status" value="3"/>
</dbReference>
<dbReference type="PANTHER" id="PTHR11733">
    <property type="entry name" value="ZINC METALLOPROTEASE FAMILY M13 NEPRILYSIN-RELATED"/>
    <property type="match status" value="1"/>
</dbReference>
<dbReference type="InterPro" id="IPR018497">
    <property type="entry name" value="Peptidase_M13_C"/>
</dbReference>
<evidence type="ECO:0000259" key="2">
    <source>
        <dbReference type="Pfam" id="PF01431"/>
    </source>
</evidence>
<dbReference type="EMBL" id="GFPF01001003">
    <property type="protein sequence ID" value="MAA12149.1"/>
    <property type="molecule type" value="Transcribed_RNA"/>
</dbReference>
<feature type="domain" description="Peptidase M13 C-terminal" evidence="2">
    <location>
        <begin position="612"/>
        <end position="692"/>
    </location>
</feature>
<dbReference type="InterPro" id="IPR042089">
    <property type="entry name" value="Peptidase_M13_dom_2"/>
</dbReference>
<dbReference type="InterPro" id="IPR024079">
    <property type="entry name" value="MetalloPept_cat_dom_sf"/>
</dbReference>
<keyword evidence="1" id="KW-0812">Transmembrane</keyword>
<sequence length="697" mass="76678">MPATAPLNKNPTSDAPQSKRVGVTIIILATMFIPLLVFTFLFLFSNKGSPPSSFPVCSSDGCIQLAAALRAKRNRSLDPCEDFGTYVCAAWKRKYSGLASSTVEQTILDSILVQSQPNMSNYIIDLPLRQRPQQLMALCDAARPHSDVPAIRAFKEFMRAELGFLMPPGGQVLPTNASVHAQLLKALVVLSGKWLVPLWFRIDLMERSGELHVGVSAEPLTQLWHRVQNSVSQAHYERYVELFIEVIYDNGSVSGGASESYLRFLRSRSAYVQANVFRQLSAPARERHPLPVSGRISDLPYFVPMFSAEDWTSALAAAYDAMVHESSAVYVSSRGLLDAMKTVLGSFSPLELLYHTAWWFLEQIGTFTSNRLYAAATATLGARGKLYLKVLCAVQVSITYNALVADNFREQRPGADLDAVKRTLVAVQEAVRDATRTSPVLELPVRTSLLYMLGKTRRVFWPEKPLDLQSGLLLLYGDTVDNKRGFFGHWLSSHRTIQGSYGRLWYKAARLVYSLDTSSLSTYSPGHEVISLATAVAEPPFFYSLATPAMVFGGLGFAYALGLLRAMDVTALLNAAALGDLLVAHDQDHLAEMMTCSDRSEKYDAFPFLPALEATHAAYVQSVGGTEEPRLKGMEGFTGEQVFFMTACLTLCQEDGQRSSPPCNAAVRNFAPFATAFNCSQTSAMNPAKKCHFLAGQ</sequence>
<organism evidence="3">
    <name type="scientific">Rhipicephalus zambeziensis</name>
    <dbReference type="NCBI Taxonomy" id="60191"/>
    <lineage>
        <taxon>Eukaryota</taxon>
        <taxon>Metazoa</taxon>
        <taxon>Ecdysozoa</taxon>
        <taxon>Arthropoda</taxon>
        <taxon>Chelicerata</taxon>
        <taxon>Arachnida</taxon>
        <taxon>Acari</taxon>
        <taxon>Parasitiformes</taxon>
        <taxon>Ixodida</taxon>
        <taxon>Ixodoidea</taxon>
        <taxon>Ixodidae</taxon>
        <taxon>Rhipicephalinae</taxon>
        <taxon>Rhipicephalus</taxon>
        <taxon>Rhipicephalus</taxon>
    </lineage>
</organism>